<evidence type="ECO:0000256" key="1">
    <source>
        <dbReference type="ARBA" id="ARBA00022801"/>
    </source>
</evidence>
<reference evidence="5 7" key="1">
    <citation type="submission" date="2020-01" db="EMBL/GenBank/DDBJ databases">
        <authorList>
            <consortium name="DOE Joint Genome Institute"/>
            <person name="Haridas S."/>
            <person name="Albert R."/>
            <person name="Binder M."/>
            <person name="Bloem J."/>
            <person name="Labutti K."/>
            <person name="Salamov A."/>
            <person name="Andreopoulos B."/>
            <person name="Baker S.E."/>
            <person name="Barry K."/>
            <person name="Bills G."/>
            <person name="Bluhm B.H."/>
            <person name="Cannon C."/>
            <person name="Castanera R."/>
            <person name="Culley D.E."/>
            <person name="Daum C."/>
            <person name="Ezra D."/>
            <person name="Gonzalez J.B."/>
            <person name="Henrissat B."/>
            <person name="Kuo A."/>
            <person name="Liang C."/>
            <person name="Lipzen A."/>
            <person name="Lutzoni F."/>
            <person name="Magnuson J."/>
            <person name="Mondo S."/>
            <person name="Nolan M."/>
            <person name="Ohm R."/>
            <person name="Pangilinan J."/>
            <person name="Park H.-J."/>
            <person name="Ramirez L."/>
            <person name="Alfaro M."/>
            <person name="Sun H."/>
            <person name="Tritt A."/>
            <person name="Yoshinaga Y."/>
            <person name="Zwiers L.-H."/>
            <person name="Turgeon B.G."/>
            <person name="Goodwin S.B."/>
            <person name="Spatafora J.W."/>
            <person name="Crous P.W."/>
            <person name="Grigoriev I.V."/>
        </authorList>
    </citation>
    <scope>NUCLEOTIDE SEQUENCE</scope>
    <source>
        <strain evidence="5 7">CBS 781.70</strain>
    </source>
</reference>
<reference evidence="7" key="2">
    <citation type="submission" date="2020-04" db="EMBL/GenBank/DDBJ databases">
        <authorList>
            <consortium name="NCBI Genome Project"/>
        </authorList>
    </citation>
    <scope>NUCLEOTIDE SEQUENCE</scope>
    <source>
        <strain evidence="7">CBS 781.70</strain>
    </source>
</reference>
<feature type="region of interest" description="Disordered" evidence="2">
    <location>
        <begin position="214"/>
        <end position="248"/>
    </location>
</feature>
<dbReference type="Proteomes" id="UP000504638">
    <property type="component" value="Unplaced"/>
</dbReference>
<dbReference type="EMBL" id="ML975152">
    <property type="protein sequence ID" value="KAF1814687.1"/>
    <property type="molecule type" value="Genomic_DNA"/>
</dbReference>
<feature type="chain" id="PRO_5044631945" evidence="3">
    <location>
        <begin position="21"/>
        <end position="408"/>
    </location>
</feature>
<feature type="signal peptide" evidence="3">
    <location>
        <begin position="1"/>
        <end position="20"/>
    </location>
</feature>
<organism evidence="5">
    <name type="scientific">Eremomyces bilateralis CBS 781.70</name>
    <dbReference type="NCBI Taxonomy" id="1392243"/>
    <lineage>
        <taxon>Eukaryota</taxon>
        <taxon>Fungi</taxon>
        <taxon>Dikarya</taxon>
        <taxon>Ascomycota</taxon>
        <taxon>Pezizomycotina</taxon>
        <taxon>Dothideomycetes</taxon>
        <taxon>Dothideomycetes incertae sedis</taxon>
        <taxon>Eremomycetales</taxon>
        <taxon>Eremomycetaceae</taxon>
        <taxon>Eremomyces</taxon>
    </lineage>
</organism>
<evidence type="ECO:0000256" key="3">
    <source>
        <dbReference type="SAM" id="SignalP"/>
    </source>
</evidence>
<proteinExistence type="predicted"/>
<gene>
    <name evidence="5 7" type="ORF">P152DRAFT_455733</name>
</gene>
<sequence>MTRPRWILHLQASFFRSLMSIGMFLHRRASPSPPSPTFTRSLNTTVSPHPGRVKLHFYAPKGYDAHIKPHQRRRRSVVKRHLYPVVVNFHGGGFTLGHPTDDARWAAYVMSRVGAVVVSVDYRLAPKCPFPTAVEDGVDAMLWLADHATELDLDIDRMAISGFSSGGNMCFTVPLMLQECLLYRAVSRRTAALSTLELENGENVKVVDTIDAPTDTENSIVDPPTNTTTSMLNPPTNPSPSTSTSSIAKDPTKIIITSPLELNIRGVVAFYPPVDYTQSRAARRATCIRHDQHLPALFTNLFDRSYLYPPTLNKANAYLSPARASDDMLAALPEEIVIVAAEWDMLVKETEKFRDRLAGEGGLGKKVKYWCVPGVPHAWDKAPNPFRETPGLAEWYGRSCDELKRILE</sequence>
<keyword evidence="6" id="KW-1185">Reference proteome</keyword>
<reference evidence="7" key="3">
    <citation type="submission" date="2025-04" db="UniProtKB">
        <authorList>
            <consortium name="RefSeq"/>
        </authorList>
    </citation>
    <scope>IDENTIFICATION</scope>
    <source>
        <strain evidence="7">CBS 781.70</strain>
    </source>
</reference>
<dbReference type="AlphaFoldDB" id="A0A6G1G9C9"/>
<accession>A0A6G1G9C9</accession>
<dbReference type="RefSeq" id="XP_033536318.1">
    <property type="nucleotide sequence ID" value="XM_033678851.1"/>
</dbReference>
<name>A0A6G1G9C9_9PEZI</name>
<evidence type="ECO:0000256" key="2">
    <source>
        <dbReference type="SAM" id="MobiDB-lite"/>
    </source>
</evidence>
<dbReference type="InterPro" id="IPR029058">
    <property type="entry name" value="AB_hydrolase_fold"/>
</dbReference>
<evidence type="ECO:0000313" key="5">
    <source>
        <dbReference type="EMBL" id="KAF1814687.1"/>
    </source>
</evidence>
<evidence type="ECO:0000313" key="6">
    <source>
        <dbReference type="Proteomes" id="UP000504638"/>
    </source>
</evidence>
<feature type="domain" description="Alpha/beta hydrolase fold-3" evidence="4">
    <location>
        <begin position="86"/>
        <end position="179"/>
    </location>
</feature>
<feature type="domain" description="Alpha/beta hydrolase fold-3" evidence="4">
    <location>
        <begin position="262"/>
        <end position="379"/>
    </location>
</feature>
<keyword evidence="1 5" id="KW-0378">Hydrolase</keyword>
<dbReference type="InterPro" id="IPR013094">
    <property type="entry name" value="AB_hydrolase_3"/>
</dbReference>
<evidence type="ECO:0000259" key="4">
    <source>
        <dbReference type="Pfam" id="PF07859"/>
    </source>
</evidence>
<keyword evidence="3" id="KW-0732">Signal</keyword>
<dbReference type="PANTHER" id="PTHR48081">
    <property type="entry name" value="AB HYDROLASE SUPERFAMILY PROTEIN C4A8.06C"/>
    <property type="match status" value="1"/>
</dbReference>
<dbReference type="Pfam" id="PF07859">
    <property type="entry name" value="Abhydrolase_3"/>
    <property type="match status" value="2"/>
</dbReference>
<dbReference type="GO" id="GO:0016787">
    <property type="term" value="F:hydrolase activity"/>
    <property type="evidence" value="ECO:0007669"/>
    <property type="project" value="UniProtKB-KW"/>
</dbReference>
<dbReference type="InterPro" id="IPR050300">
    <property type="entry name" value="GDXG_lipolytic_enzyme"/>
</dbReference>
<evidence type="ECO:0000313" key="7">
    <source>
        <dbReference type="RefSeq" id="XP_033536318.1"/>
    </source>
</evidence>
<protein>
    <submittedName>
        <fullName evidence="5 7">Alpha/beta-hydrolase</fullName>
    </submittedName>
</protein>
<feature type="compositionally biased region" description="Low complexity" evidence="2">
    <location>
        <begin position="223"/>
        <end position="246"/>
    </location>
</feature>
<dbReference type="OrthoDB" id="433474at2759"/>
<dbReference type="Gene3D" id="3.40.50.1820">
    <property type="entry name" value="alpha/beta hydrolase"/>
    <property type="match status" value="1"/>
</dbReference>
<dbReference type="GeneID" id="54419421"/>
<dbReference type="SUPFAM" id="SSF53474">
    <property type="entry name" value="alpha/beta-Hydrolases"/>
    <property type="match status" value="1"/>
</dbReference>